<dbReference type="CDD" id="cd00096">
    <property type="entry name" value="Ig"/>
    <property type="match status" value="1"/>
</dbReference>
<keyword evidence="6" id="KW-0597">Phosphoprotein</keyword>
<dbReference type="Gene3D" id="1.10.510.10">
    <property type="entry name" value="Transferase(Phosphotransferase) domain 1"/>
    <property type="match status" value="1"/>
</dbReference>
<feature type="domain" description="Ig-like" evidence="32">
    <location>
        <begin position="30"/>
        <end position="119"/>
    </location>
</feature>
<keyword evidence="23 29" id="KW-0393">Immunoglobulin domain</keyword>
<dbReference type="InterPro" id="IPR013783">
    <property type="entry name" value="Ig-like_fold"/>
</dbReference>
<keyword evidence="10 30" id="KW-0732">Signal</keyword>
<feature type="chain" id="PRO_5041984738" description="receptor protein-tyrosine kinase" evidence="30">
    <location>
        <begin position="19"/>
        <end position="1322"/>
    </location>
</feature>
<comment type="subcellular location">
    <subcellularLocation>
        <location evidence="2">Cell membrane</location>
        <topology evidence="2">Single-pass type I membrane protein</topology>
    </subcellularLocation>
    <subcellularLocation>
        <location evidence="1">Endosome</location>
    </subcellularLocation>
    <subcellularLocation>
        <location evidence="29">Membrane</location>
        <topology evidence="29">Single-pass type I membrane protein</topology>
    </subcellularLocation>
</comment>
<evidence type="ECO:0000256" key="8">
    <source>
        <dbReference type="ARBA" id="ARBA00022679"/>
    </source>
</evidence>
<evidence type="ECO:0000256" key="10">
    <source>
        <dbReference type="ARBA" id="ARBA00022729"/>
    </source>
</evidence>
<dbReference type="InterPro" id="IPR003598">
    <property type="entry name" value="Ig_sub2"/>
</dbReference>
<dbReference type="Pfam" id="PF17988">
    <property type="entry name" value="VEGFR-2_TMD"/>
    <property type="match status" value="1"/>
</dbReference>
<evidence type="ECO:0000256" key="19">
    <source>
        <dbReference type="ARBA" id="ARBA00023137"/>
    </source>
</evidence>
<evidence type="ECO:0000259" key="31">
    <source>
        <dbReference type="PROSITE" id="PS50011"/>
    </source>
</evidence>
<evidence type="ECO:0000256" key="5">
    <source>
        <dbReference type="ARBA" id="ARBA00022475"/>
    </source>
</evidence>
<dbReference type="Pfam" id="PF21339">
    <property type="entry name" value="VEGFR-1-like_Ig-like"/>
    <property type="match status" value="1"/>
</dbReference>
<keyword evidence="7" id="KW-0037">Angiogenesis</keyword>
<keyword evidence="14" id="KW-0418">Kinase</keyword>
<dbReference type="FunFam" id="2.60.40.10:FF:000143">
    <property type="entry name" value="Vascular endothelial growth factor receptor 3"/>
    <property type="match status" value="1"/>
</dbReference>
<keyword evidence="18" id="KW-0472">Membrane</keyword>
<dbReference type="InterPro" id="IPR009135">
    <property type="entry name" value="VEGFR1_rcpt"/>
</dbReference>
<dbReference type="GO" id="GO:0019838">
    <property type="term" value="F:growth factor binding"/>
    <property type="evidence" value="ECO:0007669"/>
    <property type="project" value="TreeGrafter"/>
</dbReference>
<dbReference type="SMART" id="SM00219">
    <property type="entry name" value="TyrKc"/>
    <property type="match status" value="1"/>
</dbReference>
<dbReference type="GO" id="GO:0005021">
    <property type="term" value="F:vascular endothelial growth factor receptor activity"/>
    <property type="evidence" value="ECO:0007669"/>
    <property type="project" value="InterPro"/>
</dbReference>
<dbReference type="InterPro" id="IPR055238">
    <property type="entry name" value="VEGFR1-3_N_Ig-like"/>
</dbReference>
<keyword evidence="17" id="KW-1133">Transmembrane helix</keyword>
<dbReference type="FunFam" id="3.30.200.20:FF:000041">
    <property type="entry name" value="Vascular endothelial growth factor receptor 2"/>
    <property type="match status" value="1"/>
</dbReference>
<dbReference type="InterPro" id="IPR007110">
    <property type="entry name" value="Ig-like_dom"/>
</dbReference>
<keyword evidence="21 29" id="KW-0675">Receptor</keyword>
<evidence type="ECO:0000256" key="25">
    <source>
        <dbReference type="PIRSR" id="PIRSR000615-1"/>
    </source>
</evidence>
<feature type="domain" description="Ig-like" evidence="32">
    <location>
        <begin position="239"/>
        <end position="319"/>
    </location>
</feature>
<dbReference type="EC" id="2.7.10.1" evidence="3"/>
<keyword evidence="11" id="KW-0677">Repeat</keyword>
<keyword evidence="16 26" id="KW-0067">ATP-binding</keyword>
<evidence type="ECO:0000256" key="14">
    <source>
        <dbReference type="ARBA" id="ARBA00022777"/>
    </source>
</evidence>
<dbReference type="SMART" id="SM00409">
    <property type="entry name" value="IG"/>
    <property type="match status" value="7"/>
</dbReference>
<evidence type="ECO:0000256" key="27">
    <source>
        <dbReference type="PIRSR" id="PIRSR000615-3"/>
    </source>
</evidence>
<evidence type="ECO:0000256" key="3">
    <source>
        <dbReference type="ARBA" id="ARBA00011902"/>
    </source>
</evidence>
<keyword evidence="5" id="KW-1003">Cell membrane</keyword>
<feature type="binding site" evidence="27">
    <location>
        <position position="1018"/>
    </location>
    <ligand>
        <name>Mg(2+)</name>
        <dbReference type="ChEBI" id="CHEBI:18420"/>
    </ligand>
</feature>
<keyword evidence="8" id="KW-0808">Transferase</keyword>
<feature type="domain" description="Ig-like" evidence="32">
    <location>
        <begin position="549"/>
        <end position="646"/>
    </location>
</feature>
<dbReference type="Gene3D" id="3.30.200.20">
    <property type="entry name" value="Phosphorylase Kinase, domain 1"/>
    <property type="match status" value="1"/>
</dbReference>
<dbReference type="InterPro" id="IPR055229">
    <property type="entry name" value="VEGFR1-3_5th"/>
</dbReference>
<feature type="signal peptide" evidence="30">
    <location>
        <begin position="1"/>
        <end position="18"/>
    </location>
</feature>
<keyword evidence="4" id="KW-0217">Developmental protein</keyword>
<dbReference type="GO" id="GO:0001525">
    <property type="term" value="P:angiogenesis"/>
    <property type="evidence" value="ECO:0007669"/>
    <property type="project" value="UniProtKB-KW"/>
</dbReference>
<keyword evidence="12 26" id="KW-0547">Nucleotide-binding</keyword>
<evidence type="ECO:0000256" key="13">
    <source>
        <dbReference type="ARBA" id="ARBA00022753"/>
    </source>
</evidence>
<dbReference type="InterPro" id="IPR041348">
    <property type="entry name" value="VEGFR-2_TMD"/>
</dbReference>
<evidence type="ECO:0000256" key="26">
    <source>
        <dbReference type="PIRSR" id="PIRSR000615-2"/>
    </source>
</evidence>
<dbReference type="PANTHER" id="PTHR24416:SF390">
    <property type="entry name" value="VASCULAR ENDOTHELIAL GROWTH FACTOR RECEPTOR 1"/>
    <property type="match status" value="1"/>
</dbReference>
<evidence type="ECO:0000313" key="34">
    <source>
        <dbReference type="Proteomes" id="UP001230051"/>
    </source>
</evidence>
<evidence type="ECO:0000256" key="2">
    <source>
        <dbReference type="ARBA" id="ARBA00004251"/>
    </source>
</evidence>
<feature type="domain" description="Ig-like" evidence="32">
    <location>
        <begin position="420"/>
        <end position="542"/>
    </location>
</feature>
<protein>
    <recommendedName>
        <fullName evidence="3">receptor protein-tyrosine kinase</fullName>
        <ecNumber evidence="3">2.7.10.1</ecNumber>
    </recommendedName>
</protein>
<dbReference type="PROSITE" id="PS50011">
    <property type="entry name" value="PROTEIN_KINASE_DOM"/>
    <property type="match status" value="1"/>
</dbReference>
<evidence type="ECO:0000259" key="32">
    <source>
        <dbReference type="PROSITE" id="PS50835"/>
    </source>
</evidence>
<dbReference type="InterPro" id="IPR013098">
    <property type="entry name" value="Ig_I-set"/>
</dbReference>
<accession>A0AAD8DIR3</accession>
<keyword evidence="27" id="KW-0460">Magnesium</keyword>
<dbReference type="GO" id="GO:0030154">
    <property type="term" value="P:cell differentiation"/>
    <property type="evidence" value="ECO:0007669"/>
    <property type="project" value="UniProtKB-KW"/>
</dbReference>
<evidence type="ECO:0000256" key="24">
    <source>
        <dbReference type="ARBA" id="ARBA00051243"/>
    </source>
</evidence>
<dbReference type="FunFam" id="1.10.510.10:FF:000077">
    <property type="entry name" value="Vascular endothelial growth factor receptor 2"/>
    <property type="match status" value="1"/>
</dbReference>
<keyword evidence="19" id="KW-0829">Tyrosine-protein kinase</keyword>
<organism evidence="33 34">
    <name type="scientific">Acipenser oxyrinchus oxyrinchus</name>
    <dbReference type="NCBI Taxonomy" id="40147"/>
    <lineage>
        <taxon>Eukaryota</taxon>
        <taxon>Metazoa</taxon>
        <taxon>Chordata</taxon>
        <taxon>Craniata</taxon>
        <taxon>Vertebrata</taxon>
        <taxon>Euteleostomi</taxon>
        <taxon>Actinopterygii</taxon>
        <taxon>Chondrostei</taxon>
        <taxon>Acipenseriformes</taxon>
        <taxon>Acipenseridae</taxon>
        <taxon>Acipenser</taxon>
    </lineage>
</organism>
<dbReference type="SUPFAM" id="SSF56112">
    <property type="entry name" value="Protein kinase-like (PK-like)"/>
    <property type="match status" value="1"/>
</dbReference>
<evidence type="ECO:0000256" key="4">
    <source>
        <dbReference type="ARBA" id="ARBA00022473"/>
    </source>
</evidence>
<dbReference type="GO" id="GO:0048010">
    <property type="term" value="P:vascular endothelial growth factor receptor signaling pathway"/>
    <property type="evidence" value="ECO:0007669"/>
    <property type="project" value="InterPro"/>
</dbReference>
<evidence type="ECO:0000256" key="1">
    <source>
        <dbReference type="ARBA" id="ARBA00004177"/>
    </source>
</evidence>
<evidence type="ECO:0000256" key="9">
    <source>
        <dbReference type="ARBA" id="ARBA00022692"/>
    </source>
</evidence>
<keyword evidence="9 29" id="KW-0812">Transmembrane</keyword>
<dbReference type="InterPro" id="IPR036179">
    <property type="entry name" value="Ig-like_dom_sf"/>
</dbReference>
<dbReference type="InterPro" id="IPR011009">
    <property type="entry name" value="Kinase-like_dom_sf"/>
</dbReference>
<evidence type="ECO:0000313" key="33">
    <source>
        <dbReference type="EMBL" id="KAK1169357.1"/>
    </source>
</evidence>
<dbReference type="FunFam" id="2.60.40.10:FF:000606">
    <property type="entry name" value="Vascular endothelial growth factor receptor 1"/>
    <property type="match status" value="1"/>
</dbReference>
<dbReference type="SMART" id="SM00408">
    <property type="entry name" value="IGc2"/>
    <property type="match status" value="6"/>
</dbReference>
<comment type="catalytic activity">
    <reaction evidence="24">
        <text>L-tyrosyl-[protein] + ATP = O-phospho-L-tyrosyl-[protein] + ADP + H(+)</text>
        <dbReference type="Rhea" id="RHEA:10596"/>
        <dbReference type="Rhea" id="RHEA-COMP:10136"/>
        <dbReference type="Rhea" id="RHEA-COMP:20101"/>
        <dbReference type="ChEBI" id="CHEBI:15378"/>
        <dbReference type="ChEBI" id="CHEBI:30616"/>
        <dbReference type="ChEBI" id="CHEBI:46858"/>
        <dbReference type="ChEBI" id="CHEBI:61978"/>
        <dbReference type="ChEBI" id="CHEBI:456216"/>
        <dbReference type="EC" id="2.7.10.1"/>
    </reaction>
</comment>
<keyword evidence="34" id="KW-1185">Reference proteome</keyword>
<evidence type="ECO:0000256" key="6">
    <source>
        <dbReference type="ARBA" id="ARBA00022553"/>
    </source>
</evidence>
<dbReference type="GO" id="GO:0005768">
    <property type="term" value="C:endosome"/>
    <property type="evidence" value="ECO:0007669"/>
    <property type="project" value="UniProtKB-SubCell"/>
</dbReference>
<evidence type="ECO:0000256" key="30">
    <source>
        <dbReference type="SAM" id="SignalP"/>
    </source>
</evidence>
<gene>
    <name evidence="33" type="primary">FLT1</name>
    <name evidence="33" type="ORF">AOXY_G8129</name>
</gene>
<keyword evidence="20" id="KW-1015">Disulfide bond</keyword>
<name>A0AAD8DIR3_ACIOX</name>
<dbReference type="InterPro" id="IPR001824">
    <property type="entry name" value="Tyr_kinase_rcpt_3_CS"/>
</dbReference>
<evidence type="ECO:0000256" key="21">
    <source>
        <dbReference type="ARBA" id="ARBA00023170"/>
    </source>
</evidence>
<evidence type="ECO:0000256" key="17">
    <source>
        <dbReference type="ARBA" id="ARBA00022989"/>
    </source>
</evidence>
<dbReference type="PRINTS" id="PR01832">
    <property type="entry name" value="VEGFRECEPTOR"/>
</dbReference>
<dbReference type="PROSITE" id="PS50835">
    <property type="entry name" value="IG_LIKE"/>
    <property type="match status" value="6"/>
</dbReference>
<evidence type="ECO:0000256" key="16">
    <source>
        <dbReference type="ARBA" id="ARBA00022840"/>
    </source>
</evidence>
<comment type="caution">
    <text evidence="33">The sequence shown here is derived from an EMBL/GenBank/DDBJ whole genome shotgun (WGS) entry which is preliminary data.</text>
</comment>
<evidence type="ECO:0000256" key="28">
    <source>
        <dbReference type="PROSITE-ProRule" id="PRU10141"/>
    </source>
</evidence>
<reference evidence="33" key="1">
    <citation type="submission" date="2022-02" db="EMBL/GenBank/DDBJ databases">
        <title>Atlantic sturgeon de novo genome assembly.</title>
        <authorList>
            <person name="Stock M."/>
            <person name="Klopp C."/>
            <person name="Guiguen Y."/>
            <person name="Cabau C."/>
            <person name="Parinello H."/>
            <person name="Santidrian Yebra-Pimentel E."/>
            <person name="Kuhl H."/>
            <person name="Dirks R.P."/>
            <person name="Guessner J."/>
            <person name="Wuertz S."/>
            <person name="Du K."/>
            <person name="Schartl M."/>
        </authorList>
    </citation>
    <scope>NUCLEOTIDE SEQUENCE</scope>
    <source>
        <strain evidence="33">STURGEONOMICS-FGT-2020</strain>
        <tissue evidence="33">Whole blood</tissue>
    </source>
</reference>
<evidence type="ECO:0000256" key="12">
    <source>
        <dbReference type="ARBA" id="ARBA00022741"/>
    </source>
</evidence>
<proteinExistence type="inferred from homology"/>
<evidence type="ECO:0000256" key="7">
    <source>
        <dbReference type="ARBA" id="ARBA00022657"/>
    </source>
</evidence>
<dbReference type="PROSITE" id="PS00109">
    <property type="entry name" value="PROTEIN_KINASE_TYR"/>
    <property type="match status" value="1"/>
</dbReference>
<dbReference type="InterPro" id="IPR020635">
    <property type="entry name" value="Tyr_kinase_cat_dom"/>
</dbReference>
<dbReference type="InterPro" id="IPR003599">
    <property type="entry name" value="Ig_sub"/>
</dbReference>
<evidence type="ECO:0000256" key="11">
    <source>
        <dbReference type="ARBA" id="ARBA00022737"/>
    </source>
</evidence>
<evidence type="ECO:0000256" key="18">
    <source>
        <dbReference type="ARBA" id="ARBA00023136"/>
    </source>
</evidence>
<feature type="binding site" evidence="27">
    <location>
        <position position="1031"/>
    </location>
    <ligand>
        <name>Mg(2+)</name>
        <dbReference type="ChEBI" id="CHEBI:18420"/>
    </ligand>
</feature>
<feature type="binding site" evidence="26">
    <location>
        <position position="1017"/>
    </location>
    <ligand>
        <name>ATP</name>
        <dbReference type="ChEBI" id="CHEBI:30616"/>
    </ligand>
</feature>
<dbReference type="InterPro" id="IPR050122">
    <property type="entry name" value="RTK"/>
</dbReference>
<feature type="binding site" evidence="26">
    <location>
        <begin position="826"/>
        <end position="833"/>
    </location>
    <ligand>
        <name>ATP</name>
        <dbReference type="ChEBI" id="CHEBI:30616"/>
    </ligand>
</feature>
<dbReference type="EMBL" id="JAGXEW010000007">
    <property type="protein sequence ID" value="KAK1169357.1"/>
    <property type="molecule type" value="Genomic_DNA"/>
</dbReference>
<feature type="binding site" evidence="26 28">
    <location>
        <position position="853"/>
    </location>
    <ligand>
        <name>ATP</name>
        <dbReference type="ChEBI" id="CHEBI:30616"/>
    </ligand>
</feature>
<comment type="similarity">
    <text evidence="29">Belongs to the protein kinase superfamily. Tyr protein kinase family. CSF-1/PDGF receptor subfamily.</text>
</comment>
<evidence type="ECO:0000256" key="29">
    <source>
        <dbReference type="RuleBase" id="RU000311"/>
    </source>
</evidence>
<dbReference type="GO" id="GO:0043235">
    <property type="term" value="C:receptor complex"/>
    <property type="evidence" value="ECO:0007669"/>
    <property type="project" value="TreeGrafter"/>
</dbReference>
<dbReference type="Pfam" id="PF07714">
    <property type="entry name" value="PK_Tyr_Ser-Thr"/>
    <property type="match status" value="1"/>
</dbReference>
<dbReference type="PIRSF" id="PIRSF000615">
    <property type="entry name" value="TyrPK_CSF1-R"/>
    <property type="match status" value="1"/>
</dbReference>
<feature type="domain" description="Ig-like" evidence="32">
    <location>
        <begin position="653"/>
        <end position="738"/>
    </location>
</feature>
<feature type="domain" description="Protein kinase" evidence="31">
    <location>
        <begin position="819"/>
        <end position="1149"/>
    </location>
</feature>
<dbReference type="PANTHER" id="PTHR24416">
    <property type="entry name" value="TYROSINE-PROTEIN KINASE RECEPTOR"/>
    <property type="match status" value="1"/>
</dbReference>
<dbReference type="GO" id="GO:0005886">
    <property type="term" value="C:plasma membrane"/>
    <property type="evidence" value="ECO:0007669"/>
    <property type="project" value="UniProtKB-SubCell"/>
</dbReference>
<dbReference type="Gene3D" id="2.60.40.10">
    <property type="entry name" value="Immunoglobulins"/>
    <property type="match status" value="7"/>
</dbReference>
<keyword evidence="13" id="KW-0967">Endosome</keyword>
<dbReference type="InterPro" id="IPR001245">
    <property type="entry name" value="Ser-Thr/Tyr_kinase_cat_dom"/>
</dbReference>
<dbReference type="InterPro" id="IPR008266">
    <property type="entry name" value="Tyr_kinase_AS"/>
</dbReference>
<feature type="active site" description="Proton acceptor" evidence="25">
    <location>
        <position position="1013"/>
    </location>
</feature>
<evidence type="ECO:0000256" key="23">
    <source>
        <dbReference type="ARBA" id="ARBA00023319"/>
    </source>
</evidence>
<dbReference type="InterPro" id="IPR000719">
    <property type="entry name" value="Prot_kinase_dom"/>
</dbReference>
<dbReference type="InterPro" id="IPR017441">
    <property type="entry name" value="Protein_kinase_ATP_BS"/>
</dbReference>
<dbReference type="Pfam" id="PF22971">
    <property type="entry name" value="Ig_VEGFR-1-like_5th"/>
    <property type="match status" value="1"/>
</dbReference>
<feature type="domain" description="Ig-like" evidence="32">
    <location>
        <begin position="324"/>
        <end position="413"/>
    </location>
</feature>
<keyword evidence="27" id="KW-0479">Metal-binding</keyword>
<dbReference type="GO" id="GO:0005524">
    <property type="term" value="F:ATP binding"/>
    <property type="evidence" value="ECO:0007669"/>
    <property type="project" value="UniProtKB-UniRule"/>
</dbReference>
<dbReference type="Pfam" id="PF07679">
    <property type="entry name" value="I-set"/>
    <property type="match status" value="3"/>
</dbReference>
<dbReference type="SUPFAM" id="SSF48726">
    <property type="entry name" value="Immunoglobulin"/>
    <property type="match status" value="7"/>
</dbReference>
<dbReference type="PRINTS" id="PR01833">
    <property type="entry name" value="VEGFRECEPTR1"/>
</dbReference>
<keyword evidence="22" id="KW-0325">Glycoprotein</keyword>
<evidence type="ECO:0000256" key="20">
    <source>
        <dbReference type="ARBA" id="ARBA00023157"/>
    </source>
</evidence>
<dbReference type="Proteomes" id="UP001230051">
    <property type="component" value="Unassembled WGS sequence"/>
</dbReference>
<evidence type="ECO:0000256" key="22">
    <source>
        <dbReference type="ARBA" id="ARBA00023180"/>
    </source>
</evidence>
<sequence>MICYILIICCGLAGNVLSKGSPSSSRLNSPVLSVTSKQLVIQASQTLQLQCKGKAQLAWTSPDSVHPDQGRLSIKEYRCGSQDKLYCSSLTLSGASARDTGAYACKYSTKKRKRQAAVYVYIRDALKPFLELHSDIPEVVYLTEGNKLIIPCRVTAPDIPVTLKKFPEERLIPDGKNLIWNSKHGFIIPDPSYQFIGLLSCEATSNGVLYSTKYLTHRQANTIFDVYLNATNPLKMLRGETLAINCTVTAEWNARVQITWDYPGKGNSSALITNRIDQSSSNIFHSVLVIKQLKDTDRGVYSCNVQSGPSTRDTNTTLVIYDKPFISVKYRHRPTVEVAAGQDPFRLAMKVKAFPSPEVVWLKDGMIAAEKCARYKIDGYTLIIRDVSEEDAGSYTLKLGIQQHNLYRNLTVSLVVNVKPQIGEKAVSYQDPGTYPVGSKQALICTSHGFPPPRIQWLWHPCARNNTKGLCKLPPSTKRTLLPVPPNYNHTGNKILSITERTEVFEGKNKTVGVLVVAEAQVSGVYRCLATNKVGKDRRNVNFIVTEVPNGFSIELERVPTEGEDLRLACKANRFLYTDLAWTMESGADSGASLALPNSREGVQGEYSDTVLLKMKNVSQEHSATYVCTARHGRTGKEVRLEKRIDIIAQEAPLLLRNLSAQQVNVSSSITLTCPAEGVPNPHITWYKDSLKLQQGSGIILAPGGNLTIERVKEEDEGVYKCEATNQKGSVESSAYIVVQDSAEKSNVELIALSCSCVVATLFWLFLTLFIRKLKRPSSAEVKLDYLSIIMDPGEVPLDEQCERLPYDASKWEFPRDRLKLGKSLGRGAFGKVVQAAAFGIKKSSTCRTVAVKMLKEGATASEYKALMTELKILSHIGHHLNVVNLLGACTKYGGPLMVIVEYCKYGNLSNYLKSKRDVFVQHKDWALQPEPMKEGAPAEGAQKQRLASVTSSESLASSGFEEDKTLSDIGEEEEDADSFYNKPIAMEDLISYSFQVARGMEFLASRKCIHRDLAARNILLSENNVVKICDFGLARDIYKDPDYVRKGDARLPLKWMALESVFDKLYTTQSDVWSYGVLLWEIFSLGASPYPGVQIDEDFCRRLKEGTRMRAPEYATPEIYKTMLSCWESDPKERPTFSELVERLGDLLQANVQQDGKDYIPLNTLLTSSSPAACSTSSSSHCSVEEEAQDSDSTFSYECSGGFGYMNTRRAQEFNTFEELSLRDRALPHQDYQTDSGMVLASEEFKCLIWSRGKPRHSSSHSFGLKAASKRKEPVQSNTYISSCALREQDCGAASCSSSMQEPCCSPPPDYNAAVSFFPPL</sequence>
<dbReference type="Pfam" id="PF22854">
    <property type="entry name" value="VEGFR1-3_N_Ig-like"/>
    <property type="match status" value="1"/>
</dbReference>
<dbReference type="PROSITE" id="PS00107">
    <property type="entry name" value="PROTEIN_KINASE_ATP"/>
    <property type="match status" value="1"/>
</dbReference>
<dbReference type="GO" id="GO:0046872">
    <property type="term" value="F:metal ion binding"/>
    <property type="evidence" value="ECO:0007669"/>
    <property type="project" value="UniProtKB-KW"/>
</dbReference>
<evidence type="ECO:0000256" key="15">
    <source>
        <dbReference type="ARBA" id="ARBA00022782"/>
    </source>
</evidence>
<keyword evidence="15" id="KW-0221">Differentiation</keyword>
<dbReference type="PROSITE" id="PS00240">
    <property type="entry name" value="RECEPTOR_TYR_KIN_III"/>
    <property type="match status" value="1"/>
</dbReference>